<reference evidence="1 2" key="1">
    <citation type="journal article" date="2012" name="Genet. Mol. Biol.">
        <title>Analysis of 16S rRNA and mxaF genes revealing insights into Methylobacterium niche-specific plant association.</title>
        <authorList>
            <person name="Dourado M.N."/>
            <person name="Andreote F.D."/>
            <person name="Dini-Andreote F."/>
            <person name="Conti R."/>
            <person name="Araujo J.M."/>
            <person name="Araujo W.L."/>
        </authorList>
    </citation>
    <scope>NUCLEOTIDE SEQUENCE [LARGE SCALE GENOMIC DNA]</scope>
    <source>
        <strain evidence="1 2">SR1.6/6</strain>
    </source>
</reference>
<dbReference type="RefSeq" id="WP_010684337.1">
    <property type="nucleotide sequence ID" value="NZ_CP043538.1"/>
</dbReference>
<dbReference type="Proteomes" id="UP000012488">
    <property type="component" value="Chromosome"/>
</dbReference>
<dbReference type="AlphaFoldDB" id="A0A6B9FTY0"/>
<name>A0A6B9FTY0_9HYPH</name>
<dbReference type="KEGG" id="mmes:MMSR116_29075"/>
<sequence length="103" mass="10789">MKAVRFLTTVEHRFVHEKDEVVSALNDVAALGARMIAQADVPDLDMLASVWKVLEGAEMSVPEKCAAKLILLGYAELAADPVAAPVVEPAPVAEAVPVAAPTA</sequence>
<protein>
    <submittedName>
        <fullName evidence="1">Uncharacterized protein</fullName>
    </submittedName>
</protein>
<accession>A0A6B9FTY0</accession>
<reference evidence="1 2" key="2">
    <citation type="journal article" date="2013" name="Genome Announc.">
        <title>Draft Genome Sequence of Methylobacterium mesophilicum Strain SR1.6/6, Isolated from Citrus sinensis.</title>
        <authorList>
            <person name="Marinho Almeida D."/>
            <person name="Dini-Andreote F."/>
            <person name="Camargo Neves A.A."/>
            <person name="Juca Ramos R.T."/>
            <person name="Andreote F.D."/>
            <person name="Carneiro A.R."/>
            <person name="Oliveira de Souza Lima A."/>
            <person name="Caracciolo Gomes de Sa P.H."/>
            <person name="Ribeiro Barbosa M.S."/>
            <person name="Araujo W.L."/>
            <person name="Silva A."/>
        </authorList>
    </citation>
    <scope>NUCLEOTIDE SEQUENCE [LARGE SCALE GENOMIC DNA]</scope>
    <source>
        <strain evidence="1 2">SR1.6/6</strain>
    </source>
</reference>
<evidence type="ECO:0000313" key="1">
    <source>
        <dbReference type="EMBL" id="QGY05492.1"/>
    </source>
</evidence>
<proteinExistence type="predicted"/>
<organism evidence="1 2">
    <name type="scientific">Methylobacterium mesophilicum SR1.6/6</name>
    <dbReference type="NCBI Taxonomy" id="908290"/>
    <lineage>
        <taxon>Bacteria</taxon>
        <taxon>Pseudomonadati</taxon>
        <taxon>Pseudomonadota</taxon>
        <taxon>Alphaproteobacteria</taxon>
        <taxon>Hyphomicrobiales</taxon>
        <taxon>Methylobacteriaceae</taxon>
        <taxon>Methylobacterium</taxon>
    </lineage>
</organism>
<gene>
    <name evidence="1" type="ORF">MMSR116_29075</name>
</gene>
<evidence type="ECO:0000313" key="2">
    <source>
        <dbReference type="Proteomes" id="UP000012488"/>
    </source>
</evidence>
<dbReference type="EMBL" id="CP043538">
    <property type="protein sequence ID" value="QGY05492.1"/>
    <property type="molecule type" value="Genomic_DNA"/>
</dbReference>